<evidence type="ECO:0000259" key="5">
    <source>
        <dbReference type="SMART" id="SM01010"/>
    </source>
</evidence>
<feature type="region of interest" description="Disordered" evidence="4">
    <location>
        <begin position="333"/>
        <end position="372"/>
    </location>
</feature>
<feature type="region of interest" description="Disordered" evidence="4">
    <location>
        <begin position="1"/>
        <end position="141"/>
    </location>
</feature>
<dbReference type="InterPro" id="IPR014756">
    <property type="entry name" value="Ig_E-set"/>
</dbReference>
<dbReference type="SMART" id="SM01010">
    <property type="entry name" value="AMPKBI"/>
    <property type="match status" value="1"/>
</dbReference>
<dbReference type="GO" id="GO:0005737">
    <property type="term" value="C:cytoplasm"/>
    <property type="evidence" value="ECO:0007669"/>
    <property type="project" value="UniProtKB-SubCell"/>
</dbReference>
<evidence type="ECO:0000256" key="4">
    <source>
        <dbReference type="SAM" id="MobiDB-lite"/>
    </source>
</evidence>
<keyword evidence="7" id="KW-1185">Reference proteome</keyword>
<dbReference type="Proteomes" id="UP001358417">
    <property type="component" value="Unassembled WGS sequence"/>
</dbReference>
<comment type="caution">
    <text evidence="6">The sequence shown here is derived from an EMBL/GenBank/DDBJ whole genome shotgun (WGS) entry which is preliminary data.</text>
</comment>
<gene>
    <name evidence="6" type="ORF">LTR84_006176</name>
</gene>
<feature type="compositionally biased region" description="Polar residues" evidence="4">
    <location>
        <begin position="55"/>
        <end position="68"/>
    </location>
</feature>
<feature type="domain" description="Association with the SNF1 complex (ASC)" evidence="5">
    <location>
        <begin position="378"/>
        <end position="485"/>
    </location>
</feature>
<dbReference type="Pfam" id="PF04739">
    <property type="entry name" value="AMPKBI"/>
    <property type="match status" value="1"/>
</dbReference>
<proteinExistence type="inferred from homology"/>
<name>A0AAV9N4Z4_9EURO</name>
<comment type="similarity">
    <text evidence="2">Belongs to the 5'-AMP-activated protein kinase beta subunit family.</text>
</comment>
<dbReference type="InterPro" id="IPR037256">
    <property type="entry name" value="ASC_dom_sf"/>
</dbReference>
<feature type="region of interest" description="Disordered" evidence="4">
    <location>
        <begin position="216"/>
        <end position="243"/>
    </location>
</feature>
<dbReference type="SUPFAM" id="SSF160219">
    <property type="entry name" value="AMPKBI-like"/>
    <property type="match status" value="1"/>
</dbReference>
<dbReference type="GeneID" id="89974348"/>
<protein>
    <recommendedName>
        <fullName evidence="5">Association with the SNF1 complex (ASC) domain-containing protein</fullName>
    </recommendedName>
</protein>
<dbReference type="EMBL" id="JAVRRD010000023">
    <property type="protein sequence ID" value="KAK5047986.1"/>
    <property type="molecule type" value="Genomic_DNA"/>
</dbReference>
<dbReference type="RefSeq" id="XP_064703492.1">
    <property type="nucleotide sequence ID" value="XM_064849737.1"/>
</dbReference>
<dbReference type="GO" id="GO:0019901">
    <property type="term" value="F:protein kinase binding"/>
    <property type="evidence" value="ECO:0007669"/>
    <property type="project" value="TreeGrafter"/>
</dbReference>
<sequence>MGQQQSAEKGSSSKSTSPLSERDREREKERDRRVNRRVSIQALTHGRAATPVDPSASQETAVAHTTSQHLEKAPLQQYLQNSSSPEHHARIASKVERSTSGSSRDKKQDLEHRPKEPRHQIPVPAPQTSTPMDVPASRSKQDTIEERFEEHRNAYNDRRYTPVAQTRPPRLPLPIADVSIPESPTILPADRSNADIPMFETDEPLSALEPELRRKSSMLSEATTRSEEDVGDELQPFPAENNNSQTVPTVIEWNHGGHKVYVTGTFANWEKKYRLHQRKNADGMFTTINLPSGTHHLKFVVDGEMVTSPSLPTAVDFNNFLVNYIEIATEDLSKPRRESTQPGTRTSATPGLTADEQDQGRSGAQTPDESVTDELQIEEIPAGDFRRIIPQALVDIDLPEEDPRNQTAQRILTEVPAPPSLPLFLSRSILNGVLPVKDDNSVLTLPNHTVLNHLMTSSVKNGVLATSVTTRYKKKYVTTISFKPVPRFQTAA</sequence>
<feature type="compositionally biased region" description="Polar residues" evidence="4">
    <location>
        <begin position="340"/>
        <end position="350"/>
    </location>
</feature>
<feature type="compositionally biased region" description="Basic and acidic residues" evidence="4">
    <location>
        <begin position="85"/>
        <end position="119"/>
    </location>
</feature>
<dbReference type="PANTHER" id="PTHR10343">
    <property type="entry name" value="5'-AMP-ACTIVATED PROTEIN KINASE , BETA SUBUNIT"/>
    <property type="match status" value="1"/>
</dbReference>
<feature type="compositionally biased region" description="Polar residues" evidence="4">
    <location>
        <begin position="360"/>
        <end position="369"/>
    </location>
</feature>
<dbReference type="FunFam" id="2.60.40.10:FF:000562">
    <property type="entry name" value="Snf1 kinase complex beta-subunit Gal83"/>
    <property type="match status" value="1"/>
</dbReference>
<dbReference type="GO" id="GO:0031588">
    <property type="term" value="C:nucleotide-activated protein kinase complex"/>
    <property type="evidence" value="ECO:0007669"/>
    <property type="project" value="TreeGrafter"/>
</dbReference>
<dbReference type="InterPro" id="IPR006828">
    <property type="entry name" value="ASC_dom"/>
</dbReference>
<dbReference type="CDD" id="cd02859">
    <property type="entry name" value="E_set_AMPKbeta_like_N"/>
    <property type="match status" value="1"/>
</dbReference>
<dbReference type="Gene3D" id="6.20.250.60">
    <property type="match status" value="1"/>
</dbReference>
<keyword evidence="3" id="KW-0963">Cytoplasm</keyword>
<feature type="compositionally biased region" description="Low complexity" evidence="4">
    <location>
        <begin position="1"/>
        <end position="19"/>
    </location>
</feature>
<dbReference type="Pfam" id="PF16561">
    <property type="entry name" value="AMPK1_CBM"/>
    <property type="match status" value="1"/>
</dbReference>
<accession>A0AAV9N4Z4</accession>
<dbReference type="Gene3D" id="2.60.40.10">
    <property type="entry name" value="Immunoglobulins"/>
    <property type="match status" value="1"/>
</dbReference>
<dbReference type="InterPro" id="IPR013783">
    <property type="entry name" value="Ig-like_fold"/>
</dbReference>
<evidence type="ECO:0000256" key="3">
    <source>
        <dbReference type="ARBA" id="ARBA00022490"/>
    </source>
</evidence>
<dbReference type="SUPFAM" id="SSF81296">
    <property type="entry name" value="E set domains"/>
    <property type="match status" value="1"/>
</dbReference>
<dbReference type="AlphaFoldDB" id="A0AAV9N4Z4"/>
<dbReference type="InterPro" id="IPR032640">
    <property type="entry name" value="AMPK1_CBM"/>
</dbReference>
<organism evidence="6 7">
    <name type="scientific">Exophiala bonariae</name>
    <dbReference type="NCBI Taxonomy" id="1690606"/>
    <lineage>
        <taxon>Eukaryota</taxon>
        <taxon>Fungi</taxon>
        <taxon>Dikarya</taxon>
        <taxon>Ascomycota</taxon>
        <taxon>Pezizomycotina</taxon>
        <taxon>Eurotiomycetes</taxon>
        <taxon>Chaetothyriomycetidae</taxon>
        <taxon>Chaetothyriales</taxon>
        <taxon>Herpotrichiellaceae</taxon>
        <taxon>Exophiala</taxon>
    </lineage>
</organism>
<evidence type="ECO:0000256" key="2">
    <source>
        <dbReference type="ARBA" id="ARBA00010926"/>
    </source>
</evidence>
<dbReference type="PANTHER" id="PTHR10343:SF84">
    <property type="entry name" value="5'-AMP-ACTIVATED PROTEIN KINASE SUBUNIT BETA-1"/>
    <property type="match status" value="1"/>
</dbReference>
<evidence type="ECO:0000313" key="7">
    <source>
        <dbReference type="Proteomes" id="UP001358417"/>
    </source>
</evidence>
<comment type="subcellular location">
    <subcellularLocation>
        <location evidence="1">Cytoplasm</location>
    </subcellularLocation>
</comment>
<evidence type="ECO:0000256" key="1">
    <source>
        <dbReference type="ARBA" id="ARBA00004496"/>
    </source>
</evidence>
<dbReference type="InterPro" id="IPR050827">
    <property type="entry name" value="CRP1_MDG1_kinase"/>
</dbReference>
<dbReference type="GO" id="GO:0007165">
    <property type="term" value="P:signal transduction"/>
    <property type="evidence" value="ECO:0007669"/>
    <property type="project" value="TreeGrafter"/>
</dbReference>
<reference evidence="6 7" key="1">
    <citation type="submission" date="2023-08" db="EMBL/GenBank/DDBJ databases">
        <title>Black Yeasts Isolated from many extreme environments.</title>
        <authorList>
            <person name="Coleine C."/>
            <person name="Stajich J.E."/>
            <person name="Selbmann L."/>
        </authorList>
    </citation>
    <scope>NUCLEOTIDE SEQUENCE [LARGE SCALE GENOMIC DNA]</scope>
    <source>
        <strain evidence="6 7">CCFEE 5792</strain>
    </source>
</reference>
<evidence type="ECO:0000313" key="6">
    <source>
        <dbReference type="EMBL" id="KAK5047986.1"/>
    </source>
</evidence>
<feature type="compositionally biased region" description="Basic and acidic residues" evidence="4">
    <location>
        <begin position="20"/>
        <end position="32"/>
    </location>
</feature>
<dbReference type="GO" id="GO:0005634">
    <property type="term" value="C:nucleus"/>
    <property type="evidence" value="ECO:0007669"/>
    <property type="project" value="TreeGrafter"/>
</dbReference>